<dbReference type="Proteomes" id="UP001479436">
    <property type="component" value="Unassembled WGS sequence"/>
</dbReference>
<feature type="compositionally biased region" description="Polar residues" evidence="1">
    <location>
        <begin position="35"/>
        <end position="65"/>
    </location>
</feature>
<feature type="region of interest" description="Disordered" evidence="1">
    <location>
        <begin position="35"/>
        <end position="79"/>
    </location>
</feature>
<reference evidence="2 3" key="1">
    <citation type="submission" date="2023-04" db="EMBL/GenBank/DDBJ databases">
        <title>Genome of Basidiobolus ranarum AG-B5.</title>
        <authorList>
            <person name="Stajich J.E."/>
            <person name="Carter-House D."/>
            <person name="Gryganskyi A."/>
        </authorList>
    </citation>
    <scope>NUCLEOTIDE SEQUENCE [LARGE SCALE GENOMIC DNA]</scope>
    <source>
        <strain evidence="2 3">AG-B5</strain>
    </source>
</reference>
<comment type="caution">
    <text evidence="2">The sequence shown here is derived from an EMBL/GenBank/DDBJ whole genome shotgun (WGS) entry which is preliminary data.</text>
</comment>
<evidence type="ECO:0000313" key="3">
    <source>
        <dbReference type="Proteomes" id="UP001479436"/>
    </source>
</evidence>
<protein>
    <submittedName>
        <fullName evidence="2">Uncharacterized protein</fullName>
    </submittedName>
</protein>
<evidence type="ECO:0000256" key="1">
    <source>
        <dbReference type="SAM" id="MobiDB-lite"/>
    </source>
</evidence>
<evidence type="ECO:0000313" key="2">
    <source>
        <dbReference type="EMBL" id="KAK9720524.1"/>
    </source>
</evidence>
<accession>A0ABR2W552</accession>
<gene>
    <name evidence="2" type="ORF">K7432_004104</name>
</gene>
<sequence length="91" mass="9894">MSYEPTLPNPIVSPSLPPNVYNHISGEDMMDFQTGDNASTYSNTNGYLTPTPSISSLDSTLSDNSIAEEPEEKETNRAKKRKIVLNCASGL</sequence>
<name>A0ABR2W552_9FUNG</name>
<proteinExistence type="predicted"/>
<keyword evidence="3" id="KW-1185">Reference proteome</keyword>
<dbReference type="EMBL" id="JASJQH010007011">
    <property type="protein sequence ID" value="KAK9720524.1"/>
    <property type="molecule type" value="Genomic_DNA"/>
</dbReference>
<organism evidence="2 3">
    <name type="scientific">Basidiobolus ranarum</name>
    <dbReference type="NCBI Taxonomy" id="34480"/>
    <lineage>
        <taxon>Eukaryota</taxon>
        <taxon>Fungi</taxon>
        <taxon>Fungi incertae sedis</taxon>
        <taxon>Zoopagomycota</taxon>
        <taxon>Entomophthoromycotina</taxon>
        <taxon>Basidiobolomycetes</taxon>
        <taxon>Basidiobolales</taxon>
        <taxon>Basidiobolaceae</taxon>
        <taxon>Basidiobolus</taxon>
    </lineage>
</organism>